<feature type="transmembrane region" description="Helical" evidence="1">
    <location>
        <begin position="66"/>
        <end position="87"/>
    </location>
</feature>
<feature type="transmembrane region" description="Helical" evidence="1">
    <location>
        <begin position="152"/>
        <end position="169"/>
    </location>
</feature>
<comment type="caution">
    <text evidence="2">The sequence shown here is derived from an EMBL/GenBank/DDBJ whole genome shotgun (WGS) entry which is preliminary data.</text>
</comment>
<feature type="transmembrane region" description="Helical" evidence="1">
    <location>
        <begin position="224"/>
        <end position="242"/>
    </location>
</feature>
<sequence>MTTRAGLVALISSTVFVVMCALIENLKNFWVVVPGWSFIIILPIYFVLTGALAARVAGTHEIGRSALTGMFSGALFGALIYCFWIEGKEFAGMTFRDLLGSVVANSVDLFFMVFISTTFFGTLGGLLFGLFTPHRPDVFNLNDPQMALNASLSADIAAVLSVTLTAAFYSRMAAFTGSFQLVRVTMIEILFILLFIQGCLTIILPHETRMAQHRPGLDEVRMAAFIDIVTGPLVILAVVLLAPEVLVVPWVIGFLKLSAFLSLIAFLIFKATIQPRRALLPAPGGQEAGTKTLLFGSIGNSHSGRLMVLCFGCAIVLVLPFSIPLITIWLSLNELNQIGYAPLFDALGRGQFDLRFWQILINGGLMLALGILLSAIYLFYLFLGRKFGKVDQEN</sequence>
<reference evidence="2" key="1">
    <citation type="submission" date="2019-08" db="EMBL/GenBank/DDBJ databases">
        <authorList>
            <person name="Kucharzyk K."/>
            <person name="Murdoch R.W."/>
            <person name="Higgins S."/>
            <person name="Loffler F."/>
        </authorList>
    </citation>
    <scope>NUCLEOTIDE SEQUENCE</scope>
</reference>
<name>A0A644Z5I7_9ZZZZ</name>
<dbReference type="EMBL" id="VSSQ01007505">
    <property type="protein sequence ID" value="MPM36126.1"/>
    <property type="molecule type" value="Genomic_DNA"/>
</dbReference>
<gene>
    <name evidence="2" type="ORF">SDC9_82721</name>
</gene>
<feature type="transmembrane region" description="Helical" evidence="1">
    <location>
        <begin position="248"/>
        <end position="269"/>
    </location>
</feature>
<keyword evidence="1" id="KW-0812">Transmembrane</keyword>
<proteinExistence type="predicted"/>
<feature type="transmembrane region" description="Helical" evidence="1">
    <location>
        <begin position="181"/>
        <end position="204"/>
    </location>
</feature>
<organism evidence="2">
    <name type="scientific">bioreactor metagenome</name>
    <dbReference type="NCBI Taxonomy" id="1076179"/>
    <lineage>
        <taxon>unclassified sequences</taxon>
        <taxon>metagenomes</taxon>
        <taxon>ecological metagenomes</taxon>
    </lineage>
</organism>
<dbReference type="AlphaFoldDB" id="A0A644Z5I7"/>
<feature type="transmembrane region" description="Helical" evidence="1">
    <location>
        <begin position="306"/>
        <end position="330"/>
    </location>
</feature>
<evidence type="ECO:0000313" key="2">
    <source>
        <dbReference type="EMBL" id="MPM36126.1"/>
    </source>
</evidence>
<keyword evidence="1" id="KW-0472">Membrane</keyword>
<feature type="transmembrane region" description="Helical" evidence="1">
    <location>
        <begin position="36"/>
        <end position="54"/>
    </location>
</feature>
<protein>
    <submittedName>
        <fullName evidence="2">Uncharacterized protein</fullName>
    </submittedName>
</protein>
<evidence type="ECO:0000256" key="1">
    <source>
        <dbReference type="SAM" id="Phobius"/>
    </source>
</evidence>
<feature type="transmembrane region" description="Helical" evidence="1">
    <location>
        <begin position="107"/>
        <end position="131"/>
    </location>
</feature>
<feature type="transmembrane region" description="Helical" evidence="1">
    <location>
        <begin position="359"/>
        <end position="383"/>
    </location>
</feature>
<accession>A0A644Z5I7</accession>
<keyword evidence="1" id="KW-1133">Transmembrane helix</keyword>